<dbReference type="CDD" id="cd02440">
    <property type="entry name" value="AdoMet_MTases"/>
    <property type="match status" value="1"/>
</dbReference>
<feature type="binding site" evidence="6">
    <location>
        <position position="86"/>
    </location>
    <ligand>
        <name>S-adenosyl-L-methionine</name>
        <dbReference type="ChEBI" id="CHEBI:59789"/>
    </ligand>
</feature>
<dbReference type="PANTHER" id="PTHR31760:SF0">
    <property type="entry name" value="S-ADENOSYL-L-METHIONINE-DEPENDENT METHYLTRANSFERASES SUPERFAMILY PROTEIN"/>
    <property type="match status" value="1"/>
</dbReference>
<dbReference type="GO" id="GO:0005829">
    <property type="term" value="C:cytosol"/>
    <property type="evidence" value="ECO:0007669"/>
    <property type="project" value="TreeGrafter"/>
</dbReference>
<evidence type="ECO:0000256" key="1">
    <source>
        <dbReference type="ARBA" id="ARBA00022490"/>
    </source>
</evidence>
<reference evidence="8" key="1">
    <citation type="submission" date="2016-10" db="EMBL/GenBank/DDBJ databases">
        <authorList>
            <person name="Varghese N."/>
            <person name="Submissions S."/>
        </authorList>
    </citation>
    <scope>NUCLEOTIDE SEQUENCE [LARGE SCALE GENOMIC DNA]</scope>
    <source>
        <strain evidence="8">XBD1002</strain>
    </source>
</reference>
<evidence type="ECO:0000256" key="6">
    <source>
        <dbReference type="HAMAP-Rule" id="MF_00074"/>
    </source>
</evidence>
<dbReference type="EC" id="2.1.1.-" evidence="6"/>
<feature type="binding site" evidence="6">
    <location>
        <begin position="137"/>
        <end position="138"/>
    </location>
    <ligand>
        <name>S-adenosyl-L-methionine</name>
        <dbReference type="ChEBI" id="CHEBI:59789"/>
    </ligand>
</feature>
<dbReference type="OrthoDB" id="9808773at2"/>
<comment type="caution">
    <text evidence="6">Lacks conserved residue(s) required for the propagation of feature annotation.</text>
</comment>
<dbReference type="GO" id="GO:0070043">
    <property type="term" value="F:rRNA (guanine-N7-)-methyltransferase activity"/>
    <property type="evidence" value="ECO:0007669"/>
    <property type="project" value="UniProtKB-UniRule"/>
</dbReference>
<dbReference type="SUPFAM" id="SSF53335">
    <property type="entry name" value="S-adenosyl-L-methionine-dependent methyltransferases"/>
    <property type="match status" value="1"/>
</dbReference>
<keyword evidence="2 6" id="KW-0698">rRNA processing</keyword>
<dbReference type="AlphaFoldDB" id="A0A1I3LAR6"/>
<dbReference type="Gene3D" id="3.40.50.150">
    <property type="entry name" value="Vaccinia Virus protein VP39"/>
    <property type="match status" value="1"/>
</dbReference>
<keyword evidence="5 6" id="KW-0949">S-adenosyl-L-methionine</keyword>
<dbReference type="EMBL" id="FORI01000006">
    <property type="protein sequence ID" value="SFI81838.1"/>
    <property type="molecule type" value="Genomic_DNA"/>
</dbReference>
<evidence type="ECO:0000256" key="2">
    <source>
        <dbReference type="ARBA" id="ARBA00022552"/>
    </source>
</evidence>
<keyword evidence="3 6" id="KW-0489">Methyltransferase</keyword>
<proteinExistence type="inferred from homology"/>
<dbReference type="InterPro" id="IPR029063">
    <property type="entry name" value="SAM-dependent_MTases_sf"/>
</dbReference>
<comment type="function">
    <text evidence="6">Specifically methylates the N7 position of a guanine in 16S rRNA.</text>
</comment>
<feature type="binding site" evidence="6">
    <location>
        <position position="81"/>
    </location>
    <ligand>
        <name>S-adenosyl-L-methionine</name>
        <dbReference type="ChEBI" id="CHEBI:59789"/>
    </ligand>
</feature>
<keyword evidence="1 6" id="KW-0963">Cytoplasm</keyword>
<evidence type="ECO:0000256" key="4">
    <source>
        <dbReference type="ARBA" id="ARBA00022679"/>
    </source>
</evidence>
<dbReference type="PIRSF" id="PIRSF003078">
    <property type="entry name" value="GidB"/>
    <property type="match status" value="1"/>
</dbReference>
<protein>
    <recommendedName>
        <fullName evidence="6">Ribosomal RNA small subunit methyltransferase G</fullName>
        <ecNumber evidence="6">2.1.1.-</ecNumber>
    </recommendedName>
    <alternativeName>
        <fullName evidence="6">16S rRNA 7-methylguanosine methyltransferase</fullName>
        <shortName evidence="6">16S rRNA m7G methyltransferase</shortName>
    </alternativeName>
</protein>
<keyword evidence="8" id="KW-1185">Reference proteome</keyword>
<evidence type="ECO:0000313" key="8">
    <source>
        <dbReference type="Proteomes" id="UP000182737"/>
    </source>
</evidence>
<dbReference type="RefSeq" id="WP_074931961.1">
    <property type="nucleotide sequence ID" value="NZ_FORI01000006.1"/>
</dbReference>
<feature type="binding site" evidence="6">
    <location>
        <position position="151"/>
    </location>
    <ligand>
        <name>S-adenosyl-L-methionine</name>
        <dbReference type="ChEBI" id="CHEBI:59789"/>
    </ligand>
</feature>
<dbReference type="Pfam" id="PF02527">
    <property type="entry name" value="GidB"/>
    <property type="match status" value="1"/>
</dbReference>
<dbReference type="Proteomes" id="UP000182737">
    <property type="component" value="Unassembled WGS sequence"/>
</dbReference>
<evidence type="ECO:0000313" key="7">
    <source>
        <dbReference type="EMBL" id="SFI81838.1"/>
    </source>
</evidence>
<sequence>MVDLVDGLKKCGIPENAAEPLAQKMEAYIKEIVLFNSAYNLTNTSDRDELVVRHIFDSLAAWKKISEMAGSTTGITIADIGSGGGLPGIPLAAAFATTGITDVRFELVERMEKRCAFLENCAAILGLKNVTVVNSEAERVDEGAYDLITFRAFRPLDKKMTKTLLRIVKDNGYLCAYKAKAASIKEEMDGITALVPEYEVVPLAVPGLEDSERNLVIIKK</sequence>
<dbReference type="HAMAP" id="MF_00074">
    <property type="entry name" value="16SrRNA_methyltr_G"/>
    <property type="match status" value="1"/>
</dbReference>
<evidence type="ECO:0000256" key="3">
    <source>
        <dbReference type="ARBA" id="ARBA00022603"/>
    </source>
</evidence>
<organism evidence="7 8">
    <name type="scientific">Treponema bryantii</name>
    <dbReference type="NCBI Taxonomy" id="163"/>
    <lineage>
        <taxon>Bacteria</taxon>
        <taxon>Pseudomonadati</taxon>
        <taxon>Spirochaetota</taxon>
        <taxon>Spirochaetia</taxon>
        <taxon>Spirochaetales</taxon>
        <taxon>Treponemataceae</taxon>
        <taxon>Treponema</taxon>
    </lineage>
</organism>
<name>A0A1I3LAR6_9SPIR</name>
<comment type="similarity">
    <text evidence="6">Belongs to the methyltransferase superfamily. RNA methyltransferase RsmG family.</text>
</comment>
<dbReference type="NCBIfam" id="TIGR00138">
    <property type="entry name" value="rsmG_gidB"/>
    <property type="match status" value="1"/>
</dbReference>
<dbReference type="PANTHER" id="PTHR31760">
    <property type="entry name" value="S-ADENOSYL-L-METHIONINE-DEPENDENT METHYLTRANSFERASES SUPERFAMILY PROTEIN"/>
    <property type="match status" value="1"/>
</dbReference>
<evidence type="ECO:0000256" key="5">
    <source>
        <dbReference type="ARBA" id="ARBA00022691"/>
    </source>
</evidence>
<keyword evidence="4 6" id="KW-0808">Transferase</keyword>
<comment type="subcellular location">
    <subcellularLocation>
        <location evidence="6">Cytoplasm</location>
    </subcellularLocation>
</comment>
<dbReference type="InterPro" id="IPR003682">
    <property type="entry name" value="rRNA_ssu_MeTfrase_G"/>
</dbReference>
<gene>
    <name evidence="6" type="primary">rsmG</name>
    <name evidence="7" type="ORF">SAMN04487775_106159</name>
</gene>
<accession>A0A1I3LAR6</accession>